<keyword evidence="3" id="KW-1015">Disulfide bond</keyword>
<reference evidence="8" key="1">
    <citation type="journal article" date="2017" name="bioRxiv">
        <title>Comparative analysis of the genomes of Stylophora pistillata and Acropora digitifera provides evidence for extensive differences between species of corals.</title>
        <authorList>
            <person name="Voolstra C.R."/>
            <person name="Li Y."/>
            <person name="Liew Y.J."/>
            <person name="Baumgarten S."/>
            <person name="Zoccola D."/>
            <person name="Flot J.-F."/>
            <person name="Tambutte S."/>
            <person name="Allemand D."/>
            <person name="Aranda M."/>
        </authorList>
    </citation>
    <scope>NUCLEOTIDE SEQUENCE [LARGE SCALE GENOMIC DNA]</scope>
</reference>
<comment type="caution">
    <text evidence="5">Lacks conserved residue(s) required for the propagation of feature annotation.</text>
</comment>
<dbReference type="InterPro" id="IPR035914">
    <property type="entry name" value="Sperma_CUB_dom_sf"/>
</dbReference>
<evidence type="ECO:0000256" key="1">
    <source>
        <dbReference type="ARBA" id="ARBA00022729"/>
    </source>
</evidence>
<feature type="domain" description="CUB" evidence="6">
    <location>
        <begin position="7"/>
        <end position="130"/>
    </location>
</feature>
<keyword evidence="8" id="KW-1185">Reference proteome</keyword>
<organism evidence="7 8">
    <name type="scientific">Stylophora pistillata</name>
    <name type="common">Smooth cauliflower coral</name>
    <dbReference type="NCBI Taxonomy" id="50429"/>
    <lineage>
        <taxon>Eukaryota</taxon>
        <taxon>Metazoa</taxon>
        <taxon>Cnidaria</taxon>
        <taxon>Anthozoa</taxon>
        <taxon>Hexacorallia</taxon>
        <taxon>Scleractinia</taxon>
        <taxon>Astrocoeniina</taxon>
        <taxon>Pocilloporidae</taxon>
        <taxon>Stylophora</taxon>
    </lineage>
</organism>
<keyword evidence="2" id="KW-0677">Repeat</keyword>
<comment type="caution">
    <text evidence="7">The sequence shown here is derived from an EMBL/GenBank/DDBJ whole genome shotgun (WGS) entry which is preliminary data.</text>
</comment>
<accession>A0A2B4SBA6</accession>
<name>A0A2B4SBA6_STYPI</name>
<evidence type="ECO:0000256" key="2">
    <source>
        <dbReference type="ARBA" id="ARBA00022737"/>
    </source>
</evidence>
<evidence type="ECO:0000313" key="8">
    <source>
        <dbReference type="Proteomes" id="UP000225706"/>
    </source>
</evidence>
<evidence type="ECO:0000256" key="3">
    <source>
        <dbReference type="ARBA" id="ARBA00023157"/>
    </source>
</evidence>
<dbReference type="Gene3D" id="2.60.120.290">
    <property type="entry name" value="Spermadhesin, CUB domain"/>
    <property type="match status" value="4"/>
</dbReference>
<proteinExistence type="predicted"/>
<dbReference type="EMBL" id="LSMT01000129">
    <property type="protein sequence ID" value="PFX26313.1"/>
    <property type="molecule type" value="Genomic_DNA"/>
</dbReference>
<dbReference type="CDD" id="cd00041">
    <property type="entry name" value="CUB"/>
    <property type="match status" value="3"/>
</dbReference>
<evidence type="ECO:0000256" key="5">
    <source>
        <dbReference type="PROSITE-ProRule" id="PRU00059"/>
    </source>
</evidence>
<sequence length="497" mass="54891">MITGKDCTPAMSNRSVALSSTNSSVNISSPTTSFPSSSVYCSWKAFVPLGYQIKVHFSSFNIRDNSNCSNASIEIAEVRNDFHTVLGRYCGKIPNDVFSTHNLDTLTVIYTASNEPRQTHPGFHASIMLIPPAECRQDHHPDANNNIMRNGTNGTIRSPLNSSAPEINTKCRWTITVPSGHRIKLNFSVFHLGKTAGQDTCDGVDYVDVRDSYNENDPPYGKFCGNVKPSPIYSVGPRIVVTFVSDEKGFSRGFSATYEAISGGRLNLNLAVEIVFHLVSIGGNCEEDGHQGELMRVDDFFTADFGSVTSFWGQYCKGVQPQVIYSTRNELQIFFTSDYSIGKDYISGKQVDPNSATGFYATYEVTQQDSTSRCRTDLNAENHITMKGSTGSLVSPGYPNSYPIITCTWSLVVPDGHILEMNVKDFEISCFGNSKLQIGKEDFCGSNKPQGLLTSDSDLRVKMVVTKAQNNRGFRAEFVTKKKGDYQLKVMFQNIIV</sequence>
<protein>
    <submittedName>
        <fullName evidence="7">Tolloid-like protein 2</fullName>
    </submittedName>
</protein>
<dbReference type="OrthoDB" id="2121828at2759"/>
<feature type="domain" description="CUB" evidence="6">
    <location>
        <begin position="374"/>
        <end position="481"/>
    </location>
</feature>
<dbReference type="SUPFAM" id="SSF49854">
    <property type="entry name" value="Spermadhesin, CUB domain"/>
    <property type="match status" value="4"/>
</dbReference>
<gene>
    <name evidence="7" type="primary">TLL2</name>
    <name evidence="7" type="ORF">AWC38_SpisGene8995</name>
</gene>
<dbReference type="Pfam" id="PF00431">
    <property type="entry name" value="CUB"/>
    <property type="match status" value="3"/>
</dbReference>
<evidence type="ECO:0000313" key="7">
    <source>
        <dbReference type="EMBL" id="PFX26313.1"/>
    </source>
</evidence>
<dbReference type="STRING" id="50429.A0A2B4SBA6"/>
<dbReference type="InterPro" id="IPR000859">
    <property type="entry name" value="CUB_dom"/>
</dbReference>
<keyword evidence="4" id="KW-0325">Glycoprotein</keyword>
<evidence type="ECO:0000256" key="4">
    <source>
        <dbReference type="ARBA" id="ARBA00023180"/>
    </source>
</evidence>
<dbReference type="AlphaFoldDB" id="A0A2B4SBA6"/>
<dbReference type="SMART" id="SM00042">
    <property type="entry name" value="CUB"/>
    <property type="match status" value="3"/>
</dbReference>
<keyword evidence="1" id="KW-0732">Signal</keyword>
<feature type="domain" description="CUB" evidence="6">
    <location>
        <begin position="143"/>
        <end position="261"/>
    </location>
</feature>
<dbReference type="PANTHER" id="PTHR24251">
    <property type="entry name" value="OVOCHYMASE-RELATED"/>
    <property type="match status" value="1"/>
</dbReference>
<evidence type="ECO:0000259" key="6">
    <source>
        <dbReference type="PROSITE" id="PS01180"/>
    </source>
</evidence>
<dbReference type="FunFam" id="2.60.120.290:FF:000003">
    <property type="entry name" value="Neuropilin"/>
    <property type="match status" value="1"/>
</dbReference>
<dbReference type="Proteomes" id="UP000225706">
    <property type="component" value="Unassembled WGS sequence"/>
</dbReference>
<dbReference type="PROSITE" id="PS01180">
    <property type="entry name" value="CUB"/>
    <property type="match status" value="3"/>
</dbReference>